<protein>
    <submittedName>
        <fullName evidence="9">Protein kinase superfamily protein</fullName>
    </submittedName>
</protein>
<gene>
    <name evidence="9" type="ORF">Acr_14g0004970</name>
</gene>
<comment type="caution">
    <text evidence="9">The sequence shown here is derived from an EMBL/GenBank/DDBJ whole genome shotgun (WGS) entry which is preliminary data.</text>
</comment>
<dbReference type="PANTHER" id="PTHR45621">
    <property type="entry name" value="OS01G0588500 PROTEIN-RELATED"/>
    <property type="match status" value="1"/>
</dbReference>
<dbReference type="InterPro" id="IPR017441">
    <property type="entry name" value="Protein_kinase_ATP_BS"/>
</dbReference>
<evidence type="ECO:0000313" key="9">
    <source>
        <dbReference type="EMBL" id="GFZ00862.1"/>
    </source>
</evidence>
<dbReference type="Pfam" id="PF00069">
    <property type="entry name" value="Pkinase"/>
    <property type="match status" value="1"/>
</dbReference>
<evidence type="ECO:0000256" key="4">
    <source>
        <dbReference type="ARBA" id="ARBA00022840"/>
    </source>
</evidence>
<feature type="binding site" evidence="5">
    <location>
        <position position="113"/>
    </location>
    <ligand>
        <name>ATP</name>
        <dbReference type="ChEBI" id="CHEBI:30616"/>
    </ligand>
</feature>
<evidence type="ECO:0000256" key="6">
    <source>
        <dbReference type="RuleBase" id="RU000304"/>
    </source>
</evidence>
<dbReference type="InterPro" id="IPR011009">
    <property type="entry name" value="Kinase-like_dom_sf"/>
</dbReference>
<organism evidence="9 10">
    <name type="scientific">Actinidia rufa</name>
    <dbReference type="NCBI Taxonomy" id="165716"/>
    <lineage>
        <taxon>Eukaryota</taxon>
        <taxon>Viridiplantae</taxon>
        <taxon>Streptophyta</taxon>
        <taxon>Embryophyta</taxon>
        <taxon>Tracheophyta</taxon>
        <taxon>Spermatophyta</taxon>
        <taxon>Magnoliopsida</taxon>
        <taxon>eudicotyledons</taxon>
        <taxon>Gunneridae</taxon>
        <taxon>Pentapetalae</taxon>
        <taxon>asterids</taxon>
        <taxon>Ericales</taxon>
        <taxon>Actinidiaceae</taxon>
        <taxon>Actinidia</taxon>
    </lineage>
</organism>
<keyword evidence="10" id="KW-1185">Reference proteome</keyword>
<evidence type="ECO:0000256" key="5">
    <source>
        <dbReference type="PROSITE-ProRule" id="PRU10141"/>
    </source>
</evidence>
<dbReference type="SUPFAM" id="SSF56112">
    <property type="entry name" value="Protein kinase-like (PK-like)"/>
    <property type="match status" value="1"/>
</dbReference>
<evidence type="ECO:0000256" key="2">
    <source>
        <dbReference type="ARBA" id="ARBA00022741"/>
    </source>
</evidence>
<evidence type="ECO:0000256" key="1">
    <source>
        <dbReference type="ARBA" id="ARBA00022679"/>
    </source>
</evidence>
<dbReference type="InterPro" id="IPR000719">
    <property type="entry name" value="Prot_kinase_dom"/>
</dbReference>
<keyword evidence="1" id="KW-0808">Transferase</keyword>
<keyword evidence="6" id="KW-0723">Serine/threonine-protein kinase</keyword>
<evidence type="ECO:0000313" key="10">
    <source>
        <dbReference type="Proteomes" id="UP000585474"/>
    </source>
</evidence>
<dbReference type="OrthoDB" id="4062651at2759"/>
<evidence type="ECO:0000256" key="7">
    <source>
        <dbReference type="SAM" id="MobiDB-lite"/>
    </source>
</evidence>
<dbReference type="AlphaFoldDB" id="A0A7J0FQ68"/>
<name>A0A7J0FQ68_9ERIC</name>
<dbReference type="FunFam" id="1.10.510.10:FF:000095">
    <property type="entry name" value="protein STRUBBELIG-RECEPTOR FAMILY 8"/>
    <property type="match status" value="1"/>
</dbReference>
<accession>A0A7J0FQ68</accession>
<dbReference type="EMBL" id="BJWL01000014">
    <property type="protein sequence ID" value="GFZ00862.1"/>
    <property type="molecule type" value="Genomic_DNA"/>
</dbReference>
<evidence type="ECO:0000256" key="3">
    <source>
        <dbReference type="ARBA" id="ARBA00022777"/>
    </source>
</evidence>
<keyword evidence="2 5" id="KW-0547">Nucleotide-binding</keyword>
<reference evidence="9 10" key="1">
    <citation type="submission" date="2019-07" db="EMBL/GenBank/DDBJ databases">
        <title>De Novo Assembly of kiwifruit Actinidia rufa.</title>
        <authorList>
            <person name="Sugita-Konishi S."/>
            <person name="Sato K."/>
            <person name="Mori E."/>
            <person name="Abe Y."/>
            <person name="Kisaki G."/>
            <person name="Hamano K."/>
            <person name="Suezawa K."/>
            <person name="Otani M."/>
            <person name="Fukuda T."/>
            <person name="Manabe T."/>
            <person name="Gomi K."/>
            <person name="Tabuchi M."/>
            <person name="Akimitsu K."/>
            <person name="Kataoka I."/>
        </authorList>
    </citation>
    <scope>NUCLEOTIDE SEQUENCE [LARGE SCALE GENOMIC DNA]</scope>
    <source>
        <strain evidence="10">cv. Fuchu</strain>
    </source>
</reference>
<sequence>MRCLFPFKDKSKSRKRNSSPEFGDQNSSNSDKTAANRATKSAGSVSSARSLPEMYKEREHNLRAFSFSELRAATNDFNKLLKIGEGGFGRVYKGTIRPPNGEEGESTVVAIKKLNKHGLQGHKEWLAEIQFLGVKSFLGAAQGLAYLHEGLEIQVIYRDFKSSNVLLDENFKPKLSDFGLAREGPIGDHTHVSTAVVGTYGYAAPEYIDTGHLTIKSDIYSFGVVLYEILTGRRTVERNRPSVEQKLLEWVKHYPADSSRFSMIIDPRLRNQYSIAAARKIAKLADSCLMKNPKDRPTMSQVVEILKQAMEGLEEGSSNEKKEFRVFSF</sequence>
<dbReference type="GO" id="GO:0005524">
    <property type="term" value="F:ATP binding"/>
    <property type="evidence" value="ECO:0007669"/>
    <property type="project" value="UniProtKB-UniRule"/>
</dbReference>
<feature type="region of interest" description="Disordered" evidence="7">
    <location>
        <begin position="1"/>
        <end position="51"/>
    </location>
</feature>
<keyword evidence="3 9" id="KW-0418">Kinase</keyword>
<dbReference type="PROSITE" id="PS00107">
    <property type="entry name" value="PROTEIN_KINASE_ATP"/>
    <property type="match status" value="1"/>
</dbReference>
<feature type="compositionally biased region" description="Polar residues" evidence="7">
    <location>
        <begin position="24"/>
        <end position="49"/>
    </location>
</feature>
<comment type="similarity">
    <text evidence="6">Belongs to the protein kinase superfamily.</text>
</comment>
<keyword evidence="4 5" id="KW-0067">ATP-binding</keyword>
<proteinExistence type="inferred from homology"/>
<dbReference type="Proteomes" id="UP000585474">
    <property type="component" value="Unassembled WGS sequence"/>
</dbReference>
<dbReference type="Gene3D" id="1.10.510.10">
    <property type="entry name" value="Transferase(Phosphotransferase) domain 1"/>
    <property type="match status" value="1"/>
</dbReference>
<dbReference type="PROSITE" id="PS50011">
    <property type="entry name" value="PROTEIN_KINASE_DOM"/>
    <property type="match status" value="1"/>
</dbReference>
<feature type="domain" description="Protein kinase" evidence="8">
    <location>
        <begin position="1"/>
        <end position="310"/>
    </location>
</feature>
<dbReference type="GO" id="GO:0004674">
    <property type="term" value="F:protein serine/threonine kinase activity"/>
    <property type="evidence" value="ECO:0007669"/>
    <property type="project" value="UniProtKB-KW"/>
</dbReference>
<dbReference type="PROSITE" id="PS00108">
    <property type="entry name" value="PROTEIN_KINASE_ST"/>
    <property type="match status" value="1"/>
</dbReference>
<dbReference type="InterPro" id="IPR008271">
    <property type="entry name" value="Ser/Thr_kinase_AS"/>
</dbReference>
<dbReference type="InterPro" id="IPR050823">
    <property type="entry name" value="Plant_Ser_Thr_Prot_Kinase"/>
</dbReference>
<dbReference type="Gene3D" id="3.30.200.20">
    <property type="entry name" value="Phosphorylase Kinase, domain 1"/>
    <property type="match status" value="1"/>
</dbReference>
<evidence type="ECO:0000259" key="8">
    <source>
        <dbReference type="PROSITE" id="PS50011"/>
    </source>
</evidence>